<evidence type="ECO:0000256" key="5">
    <source>
        <dbReference type="HAMAP-Rule" id="MF_00563"/>
    </source>
</evidence>
<comment type="subcellular location">
    <subcellularLocation>
        <location evidence="5">Cytoplasm</location>
    </subcellularLocation>
</comment>
<dbReference type="GO" id="GO:0033353">
    <property type="term" value="P:S-adenosylmethionine cycle"/>
    <property type="evidence" value="ECO:0007669"/>
    <property type="project" value="TreeGrafter"/>
</dbReference>
<keyword evidence="3 5" id="KW-0378">Hydrolase</keyword>
<evidence type="ECO:0000256" key="7">
    <source>
        <dbReference type="PIRSR" id="PIRSR001109-2"/>
    </source>
</evidence>
<feature type="binding site" evidence="5 7">
    <location>
        <begin position="293"/>
        <end position="295"/>
    </location>
    <ligand>
        <name>NAD(+)</name>
        <dbReference type="ChEBI" id="CHEBI:57540"/>
    </ligand>
</feature>
<feature type="binding site" evidence="5 6">
    <location>
        <position position="184"/>
    </location>
    <ligand>
        <name>substrate</name>
    </ligand>
</feature>
<dbReference type="PANTHER" id="PTHR23420:SF0">
    <property type="entry name" value="ADENOSYLHOMOCYSTEINASE"/>
    <property type="match status" value="1"/>
</dbReference>
<dbReference type="GO" id="GO:0071269">
    <property type="term" value="P:L-homocysteine biosynthetic process"/>
    <property type="evidence" value="ECO:0007669"/>
    <property type="project" value="UniProtKB-UniRule"/>
</dbReference>
<name>A0A1F6ARW9_9BACT</name>
<dbReference type="InterPro" id="IPR015878">
    <property type="entry name" value="Ado_hCys_hydrolase_NAD-bd"/>
</dbReference>
<dbReference type="UniPathway" id="UPA00314">
    <property type="reaction ID" value="UER00076"/>
</dbReference>
<evidence type="ECO:0000256" key="4">
    <source>
        <dbReference type="ARBA" id="ARBA00023027"/>
    </source>
</evidence>
<evidence type="ECO:0000256" key="9">
    <source>
        <dbReference type="RuleBase" id="RU004166"/>
    </source>
</evidence>
<dbReference type="InterPro" id="IPR000043">
    <property type="entry name" value="Adenosylhomocysteinase-like"/>
</dbReference>
<reference evidence="11 12" key="1">
    <citation type="journal article" date="2016" name="Nat. Commun.">
        <title>Thousands of microbial genomes shed light on interconnected biogeochemical processes in an aquifer system.</title>
        <authorList>
            <person name="Anantharaman K."/>
            <person name="Brown C.T."/>
            <person name="Hug L.A."/>
            <person name="Sharon I."/>
            <person name="Castelle C.J."/>
            <person name="Probst A.J."/>
            <person name="Thomas B.C."/>
            <person name="Singh A."/>
            <person name="Wilkins M.J."/>
            <person name="Karaoz U."/>
            <person name="Brodie E.L."/>
            <person name="Williams K.H."/>
            <person name="Hubbard S.S."/>
            <person name="Banfield J.F."/>
        </authorList>
    </citation>
    <scope>NUCLEOTIDE SEQUENCE [LARGE SCALE GENOMIC DNA]</scope>
</reference>
<dbReference type="Pfam" id="PF05221">
    <property type="entry name" value="AdoHcyase"/>
    <property type="match status" value="1"/>
</dbReference>
<feature type="binding site" evidence="5 7">
    <location>
        <position position="340"/>
    </location>
    <ligand>
        <name>NAD(+)</name>
        <dbReference type="ChEBI" id="CHEBI:57540"/>
    </ligand>
</feature>
<dbReference type="InterPro" id="IPR020082">
    <property type="entry name" value="S-Ado-L-homoCys_hydrolase_CS"/>
</dbReference>
<dbReference type="PANTHER" id="PTHR23420">
    <property type="entry name" value="ADENOSYLHOMOCYSTEINASE"/>
    <property type="match status" value="1"/>
</dbReference>
<keyword evidence="4 5" id="KW-0520">NAD</keyword>
<comment type="cofactor">
    <cofactor evidence="5 7 8">
        <name>NAD(+)</name>
        <dbReference type="ChEBI" id="CHEBI:57540"/>
    </cofactor>
    <text evidence="5 7 8">Binds 1 NAD(+) per subunit.</text>
</comment>
<evidence type="ECO:0000256" key="8">
    <source>
        <dbReference type="RuleBase" id="RU000548"/>
    </source>
</evidence>
<dbReference type="SUPFAM" id="SSF52283">
    <property type="entry name" value="Formate/glycerate dehydrogenase catalytic domain-like"/>
    <property type="match status" value="1"/>
</dbReference>
<feature type="binding site" evidence="5">
    <location>
        <position position="185"/>
    </location>
    <ligand>
        <name>NAD(+)</name>
        <dbReference type="ChEBI" id="CHEBI:57540"/>
    </ligand>
</feature>
<evidence type="ECO:0000256" key="2">
    <source>
        <dbReference type="ARBA" id="ARBA00022563"/>
    </source>
</evidence>
<dbReference type="InterPro" id="IPR042172">
    <property type="entry name" value="Adenosylhomocyst_ase-like_sf"/>
</dbReference>
<dbReference type="AlphaFoldDB" id="A0A1F6ARW9"/>
<sequence>MKKSRIKDISLAKEGALKIDWAEAHMPVLMKLRQKFSGEKPFKNWRIAACLHITKETAVLVRTLAAGGAQIAITACNPLSTQDDIAASLALEGFYVYGWRGLNNNEYYENIEITLDLKPDITIDDACDLIFTAHTKRQELLPNIKGGCEETTSGVKRLKIMEGEGVLKYPVIAVNSARTKHLFDNRYGTGQSSFDGILRATNILIAGKTVVVVGYGWCGRGISARAKGFGANVVITEVEPIAALEARMDGFMVMPIFEAAKIGDIFVTATGNKYVIAEEHFKLMKTGAILANAGHFNIEIDVISLEKLSRKKRTIRPNCVEYTLAHGKRLYLLSEGRLVNLSSAEGHPSEVMDMSFSTQALASLFIVRNHKDLKPGVYEFSKEDEQKIALLKLEAMGIKIDSLTSVQKKYLSSWQEGTR</sequence>
<feature type="binding site" evidence="7">
    <location>
        <position position="347"/>
    </location>
    <ligand>
        <name>NAD(+)</name>
        <dbReference type="ChEBI" id="CHEBI:57540"/>
    </ligand>
</feature>
<dbReference type="Proteomes" id="UP000176609">
    <property type="component" value="Unassembled WGS sequence"/>
</dbReference>
<dbReference type="InterPro" id="IPR036291">
    <property type="entry name" value="NAD(P)-bd_dom_sf"/>
</dbReference>
<evidence type="ECO:0000256" key="1">
    <source>
        <dbReference type="ARBA" id="ARBA00007122"/>
    </source>
</evidence>
<comment type="caution">
    <text evidence="5">Lacks conserved residue(s) required for the propagation of feature annotation.</text>
</comment>
<evidence type="ECO:0000313" key="11">
    <source>
        <dbReference type="EMBL" id="OGG27027.1"/>
    </source>
</evidence>
<dbReference type="FunFam" id="3.40.50.720:FF:000004">
    <property type="entry name" value="Adenosylhomocysteinase"/>
    <property type="match status" value="1"/>
</dbReference>
<keyword evidence="5" id="KW-0963">Cytoplasm</keyword>
<dbReference type="Gene3D" id="3.40.50.1480">
    <property type="entry name" value="Adenosylhomocysteinase-like"/>
    <property type="match status" value="1"/>
</dbReference>
<keyword evidence="2 5" id="KW-0554">One-carbon metabolism</keyword>
<feature type="domain" description="S-adenosyl-L-homocysteine hydrolase NAD binding" evidence="10">
    <location>
        <begin position="185"/>
        <end position="346"/>
    </location>
</feature>
<dbReference type="EMBL" id="MFJR01000007">
    <property type="protein sequence ID" value="OGG27027.1"/>
    <property type="molecule type" value="Genomic_DNA"/>
</dbReference>
<proteinExistence type="inferred from homology"/>
<evidence type="ECO:0000256" key="3">
    <source>
        <dbReference type="ARBA" id="ARBA00022801"/>
    </source>
</evidence>
<dbReference type="NCBIfam" id="NF004005">
    <property type="entry name" value="PRK05476.2-3"/>
    <property type="match status" value="1"/>
</dbReference>
<organism evidence="11 12">
    <name type="scientific">Candidatus Gottesmanbacteria bacterium RIFCSPLOWO2_01_FULL_39_12b</name>
    <dbReference type="NCBI Taxonomy" id="1798388"/>
    <lineage>
        <taxon>Bacteria</taxon>
        <taxon>Candidatus Gottesmaniibacteriota</taxon>
    </lineage>
</organism>
<dbReference type="HAMAP" id="MF_00563">
    <property type="entry name" value="AdoHcyase"/>
    <property type="match status" value="1"/>
</dbReference>
<feature type="binding site" evidence="5 6">
    <location>
        <position position="54"/>
    </location>
    <ligand>
        <name>substrate</name>
    </ligand>
</feature>
<comment type="catalytic activity">
    <reaction evidence="5 8">
        <text>S-adenosyl-L-homocysteine + H2O = L-homocysteine + adenosine</text>
        <dbReference type="Rhea" id="RHEA:21708"/>
        <dbReference type="ChEBI" id="CHEBI:15377"/>
        <dbReference type="ChEBI" id="CHEBI:16335"/>
        <dbReference type="ChEBI" id="CHEBI:57856"/>
        <dbReference type="ChEBI" id="CHEBI:58199"/>
        <dbReference type="EC" id="3.13.2.1"/>
    </reaction>
</comment>
<dbReference type="PROSITE" id="PS00739">
    <property type="entry name" value="ADOHCYASE_2"/>
    <property type="match status" value="1"/>
</dbReference>
<protein>
    <recommendedName>
        <fullName evidence="5">Adenosylhomocysteinase</fullName>
        <ecNumber evidence="5">3.13.2.1</ecNumber>
    </recommendedName>
    <alternativeName>
        <fullName evidence="5">S-adenosyl-L-homocysteine hydrolase</fullName>
        <shortName evidence="5">AdoHcyase</shortName>
    </alternativeName>
</protein>
<dbReference type="NCBIfam" id="TIGR00936">
    <property type="entry name" value="ahcY"/>
    <property type="match status" value="1"/>
</dbReference>
<feature type="binding site" evidence="5 6">
    <location>
        <position position="125"/>
    </location>
    <ligand>
        <name>substrate</name>
    </ligand>
</feature>
<dbReference type="SUPFAM" id="SSF51735">
    <property type="entry name" value="NAD(P)-binding Rossmann-fold domains"/>
    <property type="match status" value="1"/>
</dbReference>
<evidence type="ECO:0000256" key="6">
    <source>
        <dbReference type="PIRSR" id="PIRSR001109-1"/>
    </source>
</evidence>
<dbReference type="GO" id="GO:0004013">
    <property type="term" value="F:adenosylhomocysteinase activity"/>
    <property type="evidence" value="ECO:0007669"/>
    <property type="project" value="UniProtKB-UniRule"/>
</dbReference>
<comment type="similarity">
    <text evidence="1 5 9">Belongs to the adenosylhomocysteinase family.</text>
</comment>
<dbReference type="SMART" id="SM00997">
    <property type="entry name" value="AdoHcyase_NAD"/>
    <property type="match status" value="1"/>
</dbReference>
<comment type="function">
    <text evidence="5">May play a key role in the regulation of the intracellular concentration of adenosylhomocysteine.</text>
</comment>
<feature type="binding site" evidence="5 6">
    <location>
        <position position="180"/>
    </location>
    <ligand>
        <name>substrate</name>
    </ligand>
</feature>
<feature type="binding site" evidence="5">
    <location>
        <position position="272"/>
    </location>
    <ligand>
        <name>NAD(+)</name>
        <dbReference type="ChEBI" id="CHEBI:57540"/>
    </ligand>
</feature>
<feature type="binding site" evidence="7">
    <location>
        <begin position="216"/>
        <end position="221"/>
    </location>
    <ligand>
        <name>NAD(+)</name>
        <dbReference type="ChEBI" id="CHEBI:57540"/>
    </ligand>
</feature>
<dbReference type="CDD" id="cd00401">
    <property type="entry name" value="SAHH"/>
    <property type="match status" value="1"/>
</dbReference>
<evidence type="ECO:0000259" key="10">
    <source>
        <dbReference type="SMART" id="SM00997"/>
    </source>
</evidence>
<comment type="pathway">
    <text evidence="5 8">Amino-acid biosynthesis; L-homocysteine biosynthesis; L-homocysteine from S-adenosyl-L-homocysteine: step 1/1.</text>
</comment>
<dbReference type="GO" id="GO:0005829">
    <property type="term" value="C:cytosol"/>
    <property type="evidence" value="ECO:0007669"/>
    <property type="project" value="TreeGrafter"/>
</dbReference>
<dbReference type="GO" id="GO:0006730">
    <property type="term" value="P:one-carbon metabolic process"/>
    <property type="evidence" value="ECO:0007669"/>
    <property type="project" value="UniProtKB-UniRule"/>
</dbReference>
<feature type="binding site" evidence="5 7">
    <location>
        <position position="237"/>
    </location>
    <ligand>
        <name>NAD(+)</name>
        <dbReference type="ChEBI" id="CHEBI:57540"/>
    </ligand>
</feature>
<feature type="binding site" evidence="5 6">
    <location>
        <position position="150"/>
    </location>
    <ligand>
        <name>substrate</name>
    </ligand>
</feature>
<feature type="binding site" evidence="5">
    <location>
        <begin position="214"/>
        <end position="219"/>
    </location>
    <ligand>
        <name>NAD(+)</name>
        <dbReference type="ChEBI" id="CHEBI:57540"/>
    </ligand>
</feature>
<gene>
    <name evidence="5" type="primary">ahcY</name>
    <name evidence="11" type="ORF">A2960_02680</name>
</gene>
<dbReference type="Pfam" id="PF00670">
    <property type="entry name" value="AdoHcyase_NAD"/>
    <property type="match status" value="1"/>
</dbReference>
<evidence type="ECO:0000313" key="12">
    <source>
        <dbReference type="Proteomes" id="UP000176609"/>
    </source>
</evidence>
<accession>A0A1F6ARW9</accession>
<dbReference type="Gene3D" id="3.40.50.720">
    <property type="entry name" value="NAD(P)-binding Rossmann-like Domain"/>
    <property type="match status" value="1"/>
</dbReference>
<comment type="caution">
    <text evidence="11">The sequence shown here is derived from an EMBL/GenBank/DDBJ whole genome shotgun (WGS) entry which is preliminary data.</text>
</comment>
<dbReference type="PIRSF" id="PIRSF001109">
    <property type="entry name" value="Ad_hcy_hydrolase"/>
    <property type="match status" value="1"/>
</dbReference>
<dbReference type="EC" id="3.13.2.1" evidence="5"/>
<dbReference type="SMART" id="SM00996">
    <property type="entry name" value="AdoHcyase"/>
    <property type="match status" value="1"/>
</dbReference>